<dbReference type="InterPro" id="IPR027417">
    <property type="entry name" value="P-loop_NTPase"/>
</dbReference>
<dbReference type="GO" id="GO:0043531">
    <property type="term" value="F:ADP binding"/>
    <property type="evidence" value="ECO:0007669"/>
    <property type="project" value="InterPro"/>
</dbReference>
<gene>
    <name evidence="5" type="ORF">C1H46_033389</name>
</gene>
<dbReference type="GO" id="GO:0006952">
    <property type="term" value="P:defense response"/>
    <property type="evidence" value="ECO:0007669"/>
    <property type="project" value="UniProtKB-KW"/>
</dbReference>
<evidence type="ECO:0000256" key="3">
    <source>
        <dbReference type="ARBA" id="ARBA00022821"/>
    </source>
</evidence>
<dbReference type="InterPro" id="IPR008808">
    <property type="entry name" value="Powdery_mildew-R_dom"/>
</dbReference>
<dbReference type="SUPFAM" id="SSF52047">
    <property type="entry name" value="RNI-like"/>
    <property type="match status" value="1"/>
</dbReference>
<sequence length="810" mass="92264">MGGVVEIFAGAAVGALFSVLYDVVKDVKDKTMMFRELLGDLDSTLEALNPLIKDIERYKKVLDQSNKEVLKIVRQIADGEGLVLKCSKLSRWKSFKKYKYAKQLLDLDKCLNRLLKILNVEGIRNGFENLHISRENLAVSKEALAAVQKNALVGNKENVVIQKQEGFHDLGSVPEPPRVTVGLDEHFRDLKIMLLKDDVSMLVLTAAGGCGKTTLAMKFCQDEDVKDKFKENIFFVTVSKEPNLDVVQELYQRMKSQETGQNPLLLVLDDVWLKSKPLLQKFDELELPNYKILVTSRSEFPGFGTPYNLKALNDEDSMTLLRHSASLGDSSSVPEDLLRKILKHCKGVPLAITVTGKSLRGQATEFWRSRLTEWSKSSILDSETELLLRLQSSIDDLEEKEAVIKECFMDLGSFPEDQRIPAAAFIDMWIELYKLDDDFLCIKNLLELTTRGLANLVITRKENIEIVDDYYIEHFVSQHDMLRQLAIYNAKLDPIEDRKRLIVVSGHNQPKWLTEQKSQPINARLLSISCDGMFSGEWQSVHVPQVEVLVLNFKTENNALPEFVEKIGNLKVLIVTNYGFLPTGLSNFDLLGSLSNLKRIRLERISIPSITKNFVLLKSLRKISLFMCKIGQAFCNCSIKISDAWPSLEEMNIDYCHDLVSLPAELCDFVYLKKLSITNCHKLSALPDKIEKLENLEVLRLRSCTDLVSLPGSIEKLNKLYFLDIYNCISIKELPENIGEMSGLRKINMGQCWRLEELPLSVWDLDQQLEEVICDAGTEYLWKPFLASFRDKIKVAKEKTNLNWLEKPQL</sequence>
<evidence type="ECO:0000259" key="4">
    <source>
        <dbReference type="PROSITE" id="PS51153"/>
    </source>
</evidence>
<dbReference type="InterPro" id="IPR036388">
    <property type="entry name" value="WH-like_DNA-bd_sf"/>
</dbReference>
<evidence type="ECO:0000256" key="2">
    <source>
        <dbReference type="ARBA" id="ARBA00022737"/>
    </source>
</evidence>
<dbReference type="InterPro" id="IPR042197">
    <property type="entry name" value="Apaf_helical"/>
</dbReference>
<dbReference type="Pfam" id="PF05659">
    <property type="entry name" value="RPW8"/>
    <property type="match status" value="1"/>
</dbReference>
<keyword evidence="2" id="KW-0677">Repeat</keyword>
<dbReference type="PANTHER" id="PTHR36766:SF3">
    <property type="entry name" value="RPW8 DOMAIN-CONTAINING PROTEIN"/>
    <property type="match status" value="1"/>
</dbReference>
<organism evidence="5 6">
    <name type="scientific">Malus baccata</name>
    <name type="common">Siberian crab apple</name>
    <name type="synonym">Pyrus baccata</name>
    <dbReference type="NCBI Taxonomy" id="106549"/>
    <lineage>
        <taxon>Eukaryota</taxon>
        <taxon>Viridiplantae</taxon>
        <taxon>Streptophyta</taxon>
        <taxon>Embryophyta</taxon>
        <taxon>Tracheophyta</taxon>
        <taxon>Spermatophyta</taxon>
        <taxon>Magnoliopsida</taxon>
        <taxon>eudicotyledons</taxon>
        <taxon>Gunneridae</taxon>
        <taxon>Pentapetalae</taxon>
        <taxon>rosids</taxon>
        <taxon>fabids</taxon>
        <taxon>Rosales</taxon>
        <taxon>Rosaceae</taxon>
        <taxon>Amygdaloideae</taxon>
        <taxon>Maleae</taxon>
        <taxon>Malus</taxon>
    </lineage>
</organism>
<keyword evidence="6" id="KW-1185">Reference proteome</keyword>
<accession>A0A540L405</accession>
<feature type="domain" description="RPW8" evidence="4">
    <location>
        <begin position="2"/>
        <end position="153"/>
    </location>
</feature>
<name>A0A540L405_MALBA</name>
<evidence type="ECO:0000313" key="6">
    <source>
        <dbReference type="Proteomes" id="UP000315295"/>
    </source>
</evidence>
<dbReference type="Proteomes" id="UP000315295">
    <property type="component" value="Unassembled WGS sequence"/>
</dbReference>
<dbReference type="PANTHER" id="PTHR36766">
    <property type="entry name" value="PLANT BROAD-SPECTRUM MILDEW RESISTANCE PROTEIN RPW8"/>
    <property type="match status" value="1"/>
</dbReference>
<dbReference type="InterPro" id="IPR032675">
    <property type="entry name" value="LRR_dom_sf"/>
</dbReference>
<dbReference type="SUPFAM" id="SSF52540">
    <property type="entry name" value="P-loop containing nucleoside triphosphate hydrolases"/>
    <property type="match status" value="1"/>
</dbReference>
<dbReference type="Gene3D" id="3.80.10.10">
    <property type="entry name" value="Ribonuclease Inhibitor"/>
    <property type="match status" value="1"/>
</dbReference>
<reference evidence="5 6" key="1">
    <citation type="journal article" date="2019" name="G3 (Bethesda)">
        <title>Sequencing of a Wild Apple (Malus baccata) Genome Unravels the Differences Between Cultivated and Wild Apple Species Regarding Disease Resistance and Cold Tolerance.</title>
        <authorList>
            <person name="Chen X."/>
        </authorList>
    </citation>
    <scope>NUCLEOTIDE SEQUENCE [LARGE SCALE GENOMIC DNA]</scope>
    <source>
        <strain evidence="6">cv. Shandingzi</strain>
        <tissue evidence="5">Leaves</tissue>
    </source>
</reference>
<dbReference type="Pfam" id="PF23598">
    <property type="entry name" value="LRR_14"/>
    <property type="match status" value="1"/>
</dbReference>
<comment type="caution">
    <text evidence="5">The sequence shown here is derived from an EMBL/GenBank/DDBJ whole genome shotgun (WGS) entry which is preliminary data.</text>
</comment>
<comment type="similarity">
    <text evidence="1">Belongs to the disease resistance NB-LRR family.</text>
</comment>
<dbReference type="PROSITE" id="PS51153">
    <property type="entry name" value="RPW8"/>
    <property type="match status" value="1"/>
</dbReference>
<keyword evidence="3" id="KW-0611">Plant defense</keyword>
<dbReference type="EMBL" id="VIEB01000782">
    <property type="protein sequence ID" value="TQD81079.1"/>
    <property type="molecule type" value="Genomic_DNA"/>
</dbReference>
<dbReference type="Gene3D" id="1.10.8.430">
    <property type="entry name" value="Helical domain of apoptotic protease-activating factors"/>
    <property type="match status" value="1"/>
</dbReference>
<evidence type="ECO:0000313" key="5">
    <source>
        <dbReference type="EMBL" id="TQD81079.1"/>
    </source>
</evidence>
<dbReference type="Pfam" id="PF00931">
    <property type="entry name" value="NB-ARC"/>
    <property type="match status" value="1"/>
</dbReference>
<dbReference type="AlphaFoldDB" id="A0A540L405"/>
<dbReference type="Gene3D" id="3.40.50.300">
    <property type="entry name" value="P-loop containing nucleotide triphosphate hydrolases"/>
    <property type="match status" value="1"/>
</dbReference>
<dbReference type="InterPro" id="IPR002182">
    <property type="entry name" value="NB-ARC"/>
</dbReference>
<evidence type="ECO:0000256" key="1">
    <source>
        <dbReference type="ARBA" id="ARBA00008894"/>
    </source>
</evidence>
<protein>
    <recommendedName>
        <fullName evidence="4">RPW8 domain-containing protein</fullName>
    </recommendedName>
</protein>
<dbReference type="PRINTS" id="PR00364">
    <property type="entry name" value="DISEASERSIST"/>
</dbReference>
<proteinExistence type="inferred from homology"/>
<dbReference type="InterPro" id="IPR055414">
    <property type="entry name" value="LRR_R13L4/SHOC2-like"/>
</dbReference>
<dbReference type="Gene3D" id="1.10.10.10">
    <property type="entry name" value="Winged helix-like DNA-binding domain superfamily/Winged helix DNA-binding domain"/>
    <property type="match status" value="1"/>
</dbReference>